<evidence type="ECO:0000313" key="6">
    <source>
        <dbReference type="EMBL" id="KZZ91028.1"/>
    </source>
</evidence>
<dbReference type="Proteomes" id="UP000078544">
    <property type="component" value="Unassembled WGS sequence"/>
</dbReference>
<evidence type="ECO:0000313" key="7">
    <source>
        <dbReference type="Proteomes" id="UP000078544"/>
    </source>
</evidence>
<feature type="chain" id="PRO_5007894663" evidence="4">
    <location>
        <begin position="24"/>
        <end position="709"/>
    </location>
</feature>
<dbReference type="Pfam" id="PF00149">
    <property type="entry name" value="Metallophos"/>
    <property type="match status" value="1"/>
</dbReference>
<dbReference type="Gene3D" id="3.60.21.10">
    <property type="match status" value="1"/>
</dbReference>
<evidence type="ECO:0000259" key="5">
    <source>
        <dbReference type="Pfam" id="PF00149"/>
    </source>
</evidence>
<evidence type="ECO:0000256" key="4">
    <source>
        <dbReference type="SAM" id="SignalP"/>
    </source>
</evidence>
<keyword evidence="4" id="KW-0732">Signal</keyword>
<evidence type="ECO:0000256" key="3">
    <source>
        <dbReference type="SAM" id="MobiDB-lite"/>
    </source>
</evidence>
<organism evidence="6 7">
    <name type="scientific">Moelleriella libera RCEF 2490</name>
    <dbReference type="NCBI Taxonomy" id="1081109"/>
    <lineage>
        <taxon>Eukaryota</taxon>
        <taxon>Fungi</taxon>
        <taxon>Dikarya</taxon>
        <taxon>Ascomycota</taxon>
        <taxon>Pezizomycotina</taxon>
        <taxon>Sordariomycetes</taxon>
        <taxon>Hypocreomycetidae</taxon>
        <taxon>Hypocreales</taxon>
        <taxon>Clavicipitaceae</taxon>
        <taxon>Moelleriella</taxon>
    </lineage>
</organism>
<dbReference type="CDD" id="cd00842">
    <property type="entry name" value="MPP_ASMase"/>
    <property type="match status" value="1"/>
</dbReference>
<dbReference type="OrthoDB" id="282973at2759"/>
<feature type="signal peptide" evidence="4">
    <location>
        <begin position="1"/>
        <end position="23"/>
    </location>
</feature>
<protein>
    <submittedName>
        <fullName evidence="6">Sphingomyelin phosphodiesterase</fullName>
    </submittedName>
</protein>
<gene>
    <name evidence="6" type="ORF">AAL_06769</name>
</gene>
<dbReference type="GO" id="GO:0008081">
    <property type="term" value="F:phosphoric diester hydrolase activity"/>
    <property type="evidence" value="ECO:0007669"/>
    <property type="project" value="TreeGrafter"/>
</dbReference>
<dbReference type="PANTHER" id="PTHR10340">
    <property type="entry name" value="SPHINGOMYELIN PHOSPHODIESTERASE"/>
    <property type="match status" value="1"/>
</dbReference>
<dbReference type="PANTHER" id="PTHR10340:SF34">
    <property type="entry name" value="SPHINGOMYELIN PHOSPHODIESTERASE"/>
    <property type="match status" value="1"/>
</dbReference>
<dbReference type="SUPFAM" id="SSF56300">
    <property type="entry name" value="Metallo-dependent phosphatases"/>
    <property type="match status" value="1"/>
</dbReference>
<feature type="compositionally biased region" description="Low complexity" evidence="3">
    <location>
        <begin position="666"/>
        <end position="685"/>
    </location>
</feature>
<evidence type="ECO:0000256" key="2">
    <source>
        <dbReference type="ARBA" id="ARBA00023180"/>
    </source>
</evidence>
<feature type="compositionally biased region" description="Polar residues" evidence="3">
    <location>
        <begin position="649"/>
        <end position="665"/>
    </location>
</feature>
<proteinExistence type="predicted"/>
<name>A0A167Y9K6_9HYPO</name>
<dbReference type="STRING" id="1081109.A0A167Y9K6"/>
<dbReference type="InterPro" id="IPR041805">
    <property type="entry name" value="ASMase/PPN1_MPP"/>
</dbReference>
<dbReference type="InterPro" id="IPR004843">
    <property type="entry name" value="Calcineurin-like_PHP"/>
</dbReference>
<comment type="caution">
    <text evidence="6">The sequence shown here is derived from an EMBL/GenBank/DDBJ whole genome shotgun (WGS) entry which is preliminary data.</text>
</comment>
<keyword evidence="7" id="KW-1185">Reference proteome</keyword>
<feature type="region of interest" description="Disordered" evidence="3">
    <location>
        <begin position="644"/>
        <end position="690"/>
    </location>
</feature>
<reference evidence="6 7" key="1">
    <citation type="journal article" date="2016" name="Genome Biol. Evol.">
        <title>Divergent and convergent evolution of fungal pathogenicity.</title>
        <authorList>
            <person name="Shang Y."/>
            <person name="Xiao G."/>
            <person name="Zheng P."/>
            <person name="Cen K."/>
            <person name="Zhan S."/>
            <person name="Wang C."/>
        </authorList>
    </citation>
    <scope>NUCLEOTIDE SEQUENCE [LARGE SCALE GENOMIC DNA]</scope>
    <source>
        <strain evidence="6 7">RCEF 2490</strain>
    </source>
</reference>
<accession>A0A167Y9K6</accession>
<evidence type="ECO:0000256" key="1">
    <source>
        <dbReference type="ARBA" id="ARBA00022801"/>
    </source>
</evidence>
<feature type="domain" description="Calcineurin-like phosphoesterase" evidence="5">
    <location>
        <begin position="166"/>
        <end position="428"/>
    </location>
</feature>
<dbReference type="AlphaFoldDB" id="A0A167Y9K6"/>
<keyword evidence="2" id="KW-0325">Glycoprotein</keyword>
<sequence length="709" mass="78932">MTPFRNFFLVTAICQLAVAVAQSDHEPLQRSLETGEWAREPRSISFGDLKTLLDSCDGCKSVLKVLAGIVKDGDEAFLSLGKDLCTSGTEYDADFCHGVVEREGPMIASIMRDMEVGSESSLHFCVTFFGVCDIPRVDAWTVPLSSCPVDHTAAYEASSERTPLQVIHYSDIHVDPLYEKGASSKCGKPTCCRSYTHDAKPGITQFPAGPYGDHNCDVPTTLEMSMYEFIKHQFPTAAFTLFTGDIVDHSLHNTSKIYNENLISHAYNAMNEHDFRVYGTAGNHEAHPANIFEPQSVGNDTQWVYNSLARSWSRSVSNSSLQDAVAWGAYSTKYPEGNLRIISLNTNMYYRYNFALYQTPMEQDPNGQLTWLVKELEGAEKASENVYIIGHMPMGSSDALPNGSNYFDQIVRRFAPIIKGMFFGHTHVDHFQISYSDYVERTHPNALAVSYICPSLTPTSGQPSFRVYDVDPDTFAVLDAHTYIADMEDPAFQTSGPVWKKFYSAKETYGRWIDPPMTDVRAELSPSFWHNVTDALDKNETLFDQYMSRKSRGWKADTKCRGDCKKLEICGLRAARSEDNCWRPTPGVHFSRRDESQHNHGHHDDCGASISAQWLSALLRRQDMREMVQERFLAVGAKIQPIVKRREPSNSPSQTATASMQQVDCRTTSRAAATTSAPTDALPSAKANKAAQSGPTFLGTLLGLAACLL</sequence>
<dbReference type="InterPro" id="IPR029052">
    <property type="entry name" value="Metallo-depent_PP-like"/>
</dbReference>
<keyword evidence="1" id="KW-0378">Hydrolase</keyword>
<dbReference type="EMBL" id="AZGY01000019">
    <property type="protein sequence ID" value="KZZ91028.1"/>
    <property type="molecule type" value="Genomic_DNA"/>
</dbReference>